<protein>
    <submittedName>
        <fullName evidence="4">von Willebrand factor type A domain protein</fullName>
    </submittedName>
</protein>
<accession>C9LNT9</accession>
<dbReference type="Gene3D" id="3.40.50.410">
    <property type="entry name" value="von Willebrand factor, type A domain"/>
    <property type="match status" value="1"/>
</dbReference>
<evidence type="ECO:0000313" key="5">
    <source>
        <dbReference type="Proteomes" id="UP000004736"/>
    </source>
</evidence>
<keyword evidence="5" id="KW-1185">Reference proteome</keyword>
<feature type="chain" id="PRO_5002997414" evidence="2">
    <location>
        <begin position="23"/>
        <end position="272"/>
    </location>
</feature>
<dbReference type="GeneID" id="78277849"/>
<comment type="caution">
    <text evidence="4">The sequence shown here is derived from an EMBL/GenBank/DDBJ whole genome shotgun (WGS) entry which is preliminary data.</text>
</comment>
<dbReference type="SUPFAM" id="SSF53300">
    <property type="entry name" value="vWA-like"/>
    <property type="match status" value="1"/>
</dbReference>
<organism evidence="4 5">
    <name type="scientific">Dialister invisus DSM 15470</name>
    <dbReference type="NCBI Taxonomy" id="592028"/>
    <lineage>
        <taxon>Bacteria</taxon>
        <taxon>Bacillati</taxon>
        <taxon>Bacillota</taxon>
        <taxon>Negativicutes</taxon>
        <taxon>Veillonellales</taxon>
        <taxon>Veillonellaceae</taxon>
        <taxon>Dialister</taxon>
    </lineage>
</organism>
<feature type="signal peptide" evidence="2">
    <location>
        <begin position="1"/>
        <end position="22"/>
    </location>
</feature>
<evidence type="ECO:0000256" key="2">
    <source>
        <dbReference type="SAM" id="SignalP"/>
    </source>
</evidence>
<dbReference type="InterPro" id="IPR002035">
    <property type="entry name" value="VWF_A"/>
</dbReference>
<evidence type="ECO:0000259" key="3">
    <source>
        <dbReference type="PROSITE" id="PS50234"/>
    </source>
</evidence>
<dbReference type="Pfam" id="PF10138">
    <property type="entry name" value="vWA-TerF-like"/>
    <property type="match status" value="1"/>
</dbReference>
<evidence type="ECO:0000256" key="1">
    <source>
        <dbReference type="SAM" id="MobiDB-lite"/>
    </source>
</evidence>
<feature type="domain" description="VWFA" evidence="3">
    <location>
        <begin position="36"/>
        <end position="230"/>
    </location>
</feature>
<proteinExistence type="predicted"/>
<dbReference type="HOGENOM" id="CLU_080398_1_0_9"/>
<name>C9LNT9_9FIRM</name>
<feature type="region of interest" description="Disordered" evidence="1">
    <location>
        <begin position="225"/>
        <end position="272"/>
    </location>
</feature>
<dbReference type="STRING" id="592028.GCWU000321_01212"/>
<feature type="compositionally biased region" description="Basic and acidic residues" evidence="1">
    <location>
        <begin position="225"/>
        <end position="234"/>
    </location>
</feature>
<gene>
    <name evidence="4" type="ORF">GCWU000321_01212</name>
</gene>
<dbReference type="eggNOG" id="COG2304">
    <property type="taxonomic scope" value="Bacteria"/>
</dbReference>
<dbReference type="PROSITE" id="PS50234">
    <property type="entry name" value="VWFA"/>
    <property type="match status" value="1"/>
</dbReference>
<sequence length="272" mass="30112">MKKLLAITALSAALFFGQTAVAEEKAAEEVKPSHVEMVLVLDESGSMSDLTNDTIGGFNSMIEKEKKLDVDAHVTTILFNDQYKMLYNRRELKNVRKMTDKDYTPGGMTALLDAVGRTIHKMDMVSGIHRKDKGNKVLFVIITDGEENDSKEYTYADVKKLIKDRQENAGWEFIFLGANIDAAAEAENLGIDRDRAVKYKNTGSGVRANFMAVAELSDSLAKSGRVSDEWKSQVEEDTDENVMAAPADTKEHAAPPAKPVKKHLVSKVRKAK</sequence>
<dbReference type="EMBL" id="ACIM02000001">
    <property type="protein sequence ID" value="EEW97225.1"/>
    <property type="molecule type" value="Genomic_DNA"/>
</dbReference>
<keyword evidence="2" id="KW-0732">Signal</keyword>
<feature type="compositionally biased region" description="Basic residues" evidence="1">
    <location>
        <begin position="259"/>
        <end position="272"/>
    </location>
</feature>
<dbReference type="RefSeq" id="WP_007070158.1">
    <property type="nucleotide sequence ID" value="NZ_GG698602.1"/>
</dbReference>
<dbReference type="Proteomes" id="UP000004736">
    <property type="component" value="Unassembled WGS sequence"/>
</dbReference>
<evidence type="ECO:0000313" key="4">
    <source>
        <dbReference type="EMBL" id="EEW97225.1"/>
    </source>
</evidence>
<dbReference type="OrthoDB" id="9790144at2"/>
<dbReference type="InterPro" id="IPR036465">
    <property type="entry name" value="vWFA_dom_sf"/>
</dbReference>
<reference evidence="4" key="1">
    <citation type="submission" date="2009-09" db="EMBL/GenBank/DDBJ databases">
        <authorList>
            <person name="Weinstock G."/>
            <person name="Sodergren E."/>
            <person name="Clifton S."/>
            <person name="Fulton L."/>
            <person name="Fulton B."/>
            <person name="Courtney L."/>
            <person name="Fronick C."/>
            <person name="Harrison M."/>
            <person name="Strong C."/>
            <person name="Farmer C."/>
            <person name="Delahaunty K."/>
            <person name="Markovic C."/>
            <person name="Hall O."/>
            <person name="Minx P."/>
            <person name="Tomlinson C."/>
            <person name="Mitreva M."/>
            <person name="Nelson J."/>
            <person name="Hou S."/>
            <person name="Wollam A."/>
            <person name="Pepin K.H."/>
            <person name="Johnson M."/>
            <person name="Bhonagiri V."/>
            <person name="Nash W.E."/>
            <person name="Warren W."/>
            <person name="Chinwalla A."/>
            <person name="Mardis E.R."/>
            <person name="Wilson R.K."/>
        </authorList>
    </citation>
    <scope>NUCLEOTIDE SEQUENCE [LARGE SCALE GENOMIC DNA]</scope>
    <source>
        <strain evidence="4">DSM 15470</strain>
    </source>
</reference>
<dbReference type="InterPro" id="IPR019303">
    <property type="entry name" value="vWA_TerF_C"/>
</dbReference>
<dbReference type="AlphaFoldDB" id="C9LNT9"/>